<reference evidence="1 2" key="1">
    <citation type="submission" date="2020-10" db="EMBL/GenBank/DDBJ databases">
        <title>The Coptis chinensis genome and diversification of protoberbering-type alkaloids.</title>
        <authorList>
            <person name="Wang B."/>
            <person name="Shu S."/>
            <person name="Song C."/>
            <person name="Liu Y."/>
        </authorList>
    </citation>
    <scope>NUCLEOTIDE SEQUENCE [LARGE SCALE GENOMIC DNA]</scope>
    <source>
        <strain evidence="1">HL-2020</strain>
        <tissue evidence="1">Leaf</tissue>
    </source>
</reference>
<sequence length="73" mass="8341">MKASLASDMLVNYFNIQKVMWEPFIETWDFKLDVIRTQSQSSFLNTSAVTDIHLTSTPQLNLNLTVPGIEVHN</sequence>
<evidence type="ECO:0000313" key="2">
    <source>
        <dbReference type="Proteomes" id="UP000631114"/>
    </source>
</evidence>
<proteinExistence type="predicted"/>
<gene>
    <name evidence="1" type="ORF">IFM89_038954</name>
</gene>
<dbReference type="PANTHER" id="PTHR16166:SF143">
    <property type="entry name" value="PROTEIN SORTING-ASSOCIATED PROTEIN, PUTATIVE (DUF1162)-RELATED"/>
    <property type="match status" value="1"/>
</dbReference>
<protein>
    <submittedName>
        <fullName evidence="1">Uncharacterized protein</fullName>
    </submittedName>
</protein>
<name>A0A835J0G4_9MAGN</name>
<dbReference type="AlphaFoldDB" id="A0A835J0G4"/>
<dbReference type="Proteomes" id="UP000631114">
    <property type="component" value="Unassembled WGS sequence"/>
</dbReference>
<evidence type="ECO:0000313" key="1">
    <source>
        <dbReference type="EMBL" id="KAF9626736.1"/>
    </source>
</evidence>
<dbReference type="GO" id="GO:0006623">
    <property type="term" value="P:protein targeting to vacuole"/>
    <property type="evidence" value="ECO:0007669"/>
    <property type="project" value="TreeGrafter"/>
</dbReference>
<keyword evidence="2" id="KW-1185">Reference proteome</keyword>
<dbReference type="InterPro" id="IPR026847">
    <property type="entry name" value="VPS13"/>
</dbReference>
<dbReference type="PANTHER" id="PTHR16166">
    <property type="entry name" value="VACUOLAR PROTEIN SORTING-ASSOCIATED PROTEIN VPS13"/>
    <property type="match status" value="1"/>
</dbReference>
<dbReference type="OrthoDB" id="428159at2759"/>
<dbReference type="GO" id="GO:0045053">
    <property type="term" value="P:protein retention in Golgi apparatus"/>
    <property type="evidence" value="ECO:0007669"/>
    <property type="project" value="TreeGrafter"/>
</dbReference>
<comment type="caution">
    <text evidence="1">The sequence shown here is derived from an EMBL/GenBank/DDBJ whole genome shotgun (WGS) entry which is preliminary data.</text>
</comment>
<accession>A0A835J0G4</accession>
<dbReference type="EMBL" id="JADFTS010000001">
    <property type="protein sequence ID" value="KAF9626736.1"/>
    <property type="molecule type" value="Genomic_DNA"/>
</dbReference>
<organism evidence="1 2">
    <name type="scientific">Coptis chinensis</name>
    <dbReference type="NCBI Taxonomy" id="261450"/>
    <lineage>
        <taxon>Eukaryota</taxon>
        <taxon>Viridiplantae</taxon>
        <taxon>Streptophyta</taxon>
        <taxon>Embryophyta</taxon>
        <taxon>Tracheophyta</taxon>
        <taxon>Spermatophyta</taxon>
        <taxon>Magnoliopsida</taxon>
        <taxon>Ranunculales</taxon>
        <taxon>Ranunculaceae</taxon>
        <taxon>Coptidoideae</taxon>
        <taxon>Coptis</taxon>
    </lineage>
</organism>